<evidence type="ECO:0000313" key="2">
    <source>
        <dbReference type="EMBL" id="CAH2208757.1"/>
    </source>
</evidence>
<sequence length="78" mass="8890">MERLDPHTSLQEARSSEEAAREPQAAQFQPEPIAAKGDSQRRSYAEGNRNSLKAHDPQKMQETQNNLYIYVYVNTALI</sequence>
<name>A0A8S4QDY5_9NEOP</name>
<accession>A0A8S4QDY5</accession>
<feature type="region of interest" description="Disordered" evidence="1">
    <location>
        <begin position="1"/>
        <end position="63"/>
    </location>
</feature>
<dbReference type="AlphaFoldDB" id="A0A8S4QDY5"/>
<proteinExistence type="predicted"/>
<evidence type="ECO:0000313" key="3">
    <source>
        <dbReference type="Proteomes" id="UP000838756"/>
    </source>
</evidence>
<evidence type="ECO:0000256" key="1">
    <source>
        <dbReference type="SAM" id="MobiDB-lite"/>
    </source>
</evidence>
<keyword evidence="3" id="KW-1185">Reference proteome</keyword>
<comment type="caution">
    <text evidence="2">The sequence shown here is derived from an EMBL/GenBank/DDBJ whole genome shotgun (WGS) entry which is preliminary data.</text>
</comment>
<protein>
    <submittedName>
        <fullName evidence="2">Jg5549 protein</fullName>
    </submittedName>
</protein>
<organism evidence="2 3">
    <name type="scientific">Pararge aegeria aegeria</name>
    <dbReference type="NCBI Taxonomy" id="348720"/>
    <lineage>
        <taxon>Eukaryota</taxon>
        <taxon>Metazoa</taxon>
        <taxon>Ecdysozoa</taxon>
        <taxon>Arthropoda</taxon>
        <taxon>Hexapoda</taxon>
        <taxon>Insecta</taxon>
        <taxon>Pterygota</taxon>
        <taxon>Neoptera</taxon>
        <taxon>Endopterygota</taxon>
        <taxon>Lepidoptera</taxon>
        <taxon>Glossata</taxon>
        <taxon>Ditrysia</taxon>
        <taxon>Papilionoidea</taxon>
        <taxon>Nymphalidae</taxon>
        <taxon>Satyrinae</taxon>
        <taxon>Satyrini</taxon>
        <taxon>Parargina</taxon>
        <taxon>Pararge</taxon>
    </lineage>
</organism>
<gene>
    <name evidence="2" type="primary">jg5549</name>
    <name evidence="2" type="ORF">PAEG_LOCUS1292</name>
</gene>
<feature type="compositionally biased region" description="Low complexity" evidence="1">
    <location>
        <begin position="22"/>
        <end position="35"/>
    </location>
</feature>
<reference evidence="2" key="1">
    <citation type="submission" date="2022-03" db="EMBL/GenBank/DDBJ databases">
        <authorList>
            <person name="Lindestad O."/>
        </authorList>
    </citation>
    <scope>NUCLEOTIDE SEQUENCE</scope>
</reference>
<dbReference type="Proteomes" id="UP000838756">
    <property type="component" value="Unassembled WGS sequence"/>
</dbReference>
<dbReference type="EMBL" id="CAKXAJ010004470">
    <property type="protein sequence ID" value="CAH2208757.1"/>
    <property type="molecule type" value="Genomic_DNA"/>
</dbReference>